<gene>
    <name evidence="11" type="ORF">Acor_40270</name>
</gene>
<dbReference type="InterPro" id="IPR050482">
    <property type="entry name" value="Sensor_HK_TwoCompSys"/>
</dbReference>
<keyword evidence="8" id="KW-0902">Two-component regulatory system</keyword>
<dbReference type="InterPro" id="IPR036890">
    <property type="entry name" value="HATPase_C_sf"/>
</dbReference>
<evidence type="ECO:0000313" key="11">
    <source>
        <dbReference type="EMBL" id="GES01962.1"/>
    </source>
</evidence>
<keyword evidence="12" id="KW-1185">Reference proteome</keyword>
<feature type="transmembrane region" description="Helical" evidence="9">
    <location>
        <begin position="47"/>
        <end position="65"/>
    </location>
</feature>
<dbReference type="Pfam" id="PF02518">
    <property type="entry name" value="HATPase_c"/>
    <property type="match status" value="1"/>
</dbReference>
<keyword evidence="9" id="KW-0812">Transmembrane</keyword>
<dbReference type="Pfam" id="PF07730">
    <property type="entry name" value="HisKA_3"/>
    <property type="match status" value="1"/>
</dbReference>
<protein>
    <recommendedName>
        <fullName evidence="2">histidine kinase</fullName>
        <ecNumber evidence="2">2.7.13.3</ecNumber>
    </recommendedName>
</protein>
<dbReference type="RefSeq" id="WP_155338213.1">
    <property type="nucleotide sequence ID" value="NZ_BAAABN010000077.1"/>
</dbReference>
<accession>A0A5M3W1R6</accession>
<comment type="caution">
    <text evidence="11">The sequence shown here is derived from an EMBL/GenBank/DDBJ whole genome shotgun (WGS) entry which is preliminary data.</text>
</comment>
<evidence type="ECO:0000256" key="8">
    <source>
        <dbReference type="ARBA" id="ARBA00023012"/>
    </source>
</evidence>
<organism evidence="11 12">
    <name type="scientific">Acrocarpospora corrugata</name>
    <dbReference type="NCBI Taxonomy" id="35763"/>
    <lineage>
        <taxon>Bacteria</taxon>
        <taxon>Bacillati</taxon>
        <taxon>Actinomycetota</taxon>
        <taxon>Actinomycetes</taxon>
        <taxon>Streptosporangiales</taxon>
        <taxon>Streptosporangiaceae</taxon>
        <taxon>Acrocarpospora</taxon>
    </lineage>
</organism>
<dbReference type="PROSITE" id="PS50109">
    <property type="entry name" value="HIS_KIN"/>
    <property type="match status" value="1"/>
</dbReference>
<evidence type="ECO:0000256" key="5">
    <source>
        <dbReference type="ARBA" id="ARBA00022741"/>
    </source>
</evidence>
<dbReference type="InterPro" id="IPR011712">
    <property type="entry name" value="Sig_transdc_His_kin_sub3_dim/P"/>
</dbReference>
<evidence type="ECO:0000256" key="3">
    <source>
        <dbReference type="ARBA" id="ARBA00022553"/>
    </source>
</evidence>
<feature type="transmembrane region" description="Helical" evidence="9">
    <location>
        <begin position="139"/>
        <end position="157"/>
    </location>
</feature>
<keyword evidence="7" id="KW-0067">ATP-binding</keyword>
<keyword evidence="5" id="KW-0547">Nucleotide-binding</keyword>
<dbReference type="Gene3D" id="3.30.565.10">
    <property type="entry name" value="Histidine kinase-like ATPase, C-terminal domain"/>
    <property type="match status" value="1"/>
</dbReference>
<proteinExistence type="predicted"/>
<dbReference type="InterPro" id="IPR005467">
    <property type="entry name" value="His_kinase_dom"/>
</dbReference>
<evidence type="ECO:0000256" key="7">
    <source>
        <dbReference type="ARBA" id="ARBA00022840"/>
    </source>
</evidence>
<keyword evidence="6 11" id="KW-0418">Kinase</keyword>
<dbReference type="PANTHER" id="PTHR24421">
    <property type="entry name" value="NITRATE/NITRITE SENSOR PROTEIN NARX-RELATED"/>
    <property type="match status" value="1"/>
</dbReference>
<evidence type="ECO:0000256" key="4">
    <source>
        <dbReference type="ARBA" id="ARBA00022679"/>
    </source>
</evidence>
<dbReference type="EMBL" id="BLAD01000054">
    <property type="protein sequence ID" value="GES01962.1"/>
    <property type="molecule type" value="Genomic_DNA"/>
</dbReference>
<reference evidence="11 12" key="1">
    <citation type="submission" date="2019-10" db="EMBL/GenBank/DDBJ databases">
        <title>Whole genome shotgun sequence of Acrocarpospora corrugata NBRC 13972.</title>
        <authorList>
            <person name="Ichikawa N."/>
            <person name="Kimura A."/>
            <person name="Kitahashi Y."/>
            <person name="Komaki H."/>
            <person name="Oguchi A."/>
        </authorList>
    </citation>
    <scope>NUCLEOTIDE SEQUENCE [LARGE SCALE GENOMIC DNA]</scope>
    <source>
        <strain evidence="11 12">NBRC 13972</strain>
    </source>
</reference>
<dbReference type="SMART" id="SM00387">
    <property type="entry name" value="HATPase_c"/>
    <property type="match status" value="1"/>
</dbReference>
<dbReference type="EC" id="2.7.13.3" evidence="2"/>
<evidence type="ECO:0000256" key="6">
    <source>
        <dbReference type="ARBA" id="ARBA00022777"/>
    </source>
</evidence>
<evidence type="ECO:0000313" key="12">
    <source>
        <dbReference type="Proteomes" id="UP000334990"/>
    </source>
</evidence>
<dbReference type="GO" id="GO:0005524">
    <property type="term" value="F:ATP binding"/>
    <property type="evidence" value="ECO:0007669"/>
    <property type="project" value="UniProtKB-KW"/>
</dbReference>
<dbReference type="InterPro" id="IPR055558">
    <property type="entry name" value="DUF7134"/>
</dbReference>
<keyword evidence="9" id="KW-0472">Membrane</keyword>
<dbReference type="Gene3D" id="1.20.5.1930">
    <property type="match status" value="1"/>
</dbReference>
<feature type="domain" description="Histidine kinase" evidence="10">
    <location>
        <begin position="298"/>
        <end position="391"/>
    </location>
</feature>
<evidence type="ECO:0000259" key="10">
    <source>
        <dbReference type="PROSITE" id="PS50109"/>
    </source>
</evidence>
<evidence type="ECO:0000256" key="1">
    <source>
        <dbReference type="ARBA" id="ARBA00000085"/>
    </source>
</evidence>
<name>A0A5M3W1R6_9ACTN</name>
<comment type="catalytic activity">
    <reaction evidence="1">
        <text>ATP + protein L-histidine = ADP + protein N-phospho-L-histidine.</text>
        <dbReference type="EC" id="2.7.13.3"/>
    </reaction>
</comment>
<dbReference type="GO" id="GO:0000155">
    <property type="term" value="F:phosphorelay sensor kinase activity"/>
    <property type="evidence" value="ECO:0007669"/>
    <property type="project" value="InterPro"/>
</dbReference>
<dbReference type="InterPro" id="IPR003594">
    <property type="entry name" value="HATPase_dom"/>
</dbReference>
<keyword evidence="9" id="KW-1133">Transmembrane helix</keyword>
<dbReference type="GO" id="GO:0046983">
    <property type="term" value="F:protein dimerization activity"/>
    <property type="evidence" value="ECO:0007669"/>
    <property type="project" value="InterPro"/>
</dbReference>
<dbReference type="CDD" id="cd16917">
    <property type="entry name" value="HATPase_UhpB-NarQ-NarX-like"/>
    <property type="match status" value="1"/>
</dbReference>
<feature type="transmembrane region" description="Helical" evidence="9">
    <location>
        <begin position="72"/>
        <end position="89"/>
    </location>
</feature>
<sequence length="396" mass="42191">MFGRLRAWRRGHRAVVDLVAIAPLVVFCLVTVPEAVGAPLVATSLRLSVPAAVGLSVALLGPLVWRRSYPRAVFAVVAGISLGQWLLGVEPLPANLAVLVGMYGVAARCPVQWALGAGAVAEFGTYLALRAWNDLSLEVFANASVFVVAIWMAGIYANMRRRFVLGLEERAERAERERDQQALIATAAERARIARELHDVVAHNVSVIVVQADGAGFAIDNDPEQARRAVQAISATGRQALTEMRRLVGVLRDDTAAGEEYQPQPGLGQLEELVRQVRVSGLPVDMTVDGDLSGLPEGEQLVIYRIVQEALTNTLKHGGPGARAGVRVEAGRQEIVIRVMDDGRGAAARVSEGGHGLIGMRERVTMYGGTMDAAPRTGGGFLVVARLPAGLREGAA</sequence>
<evidence type="ECO:0000256" key="9">
    <source>
        <dbReference type="SAM" id="Phobius"/>
    </source>
</evidence>
<dbReference type="AlphaFoldDB" id="A0A5M3W1R6"/>
<dbReference type="Proteomes" id="UP000334990">
    <property type="component" value="Unassembled WGS sequence"/>
</dbReference>
<dbReference type="PANTHER" id="PTHR24421:SF10">
    <property type="entry name" value="NITRATE_NITRITE SENSOR PROTEIN NARQ"/>
    <property type="match status" value="1"/>
</dbReference>
<dbReference type="OrthoDB" id="227596at2"/>
<keyword evidence="4" id="KW-0808">Transferase</keyword>
<dbReference type="SUPFAM" id="SSF55874">
    <property type="entry name" value="ATPase domain of HSP90 chaperone/DNA topoisomerase II/histidine kinase"/>
    <property type="match status" value="1"/>
</dbReference>
<dbReference type="Pfam" id="PF23539">
    <property type="entry name" value="DUF7134"/>
    <property type="match status" value="1"/>
</dbReference>
<dbReference type="GO" id="GO:0016020">
    <property type="term" value="C:membrane"/>
    <property type="evidence" value="ECO:0007669"/>
    <property type="project" value="InterPro"/>
</dbReference>
<keyword evidence="3" id="KW-0597">Phosphoprotein</keyword>
<evidence type="ECO:0000256" key="2">
    <source>
        <dbReference type="ARBA" id="ARBA00012438"/>
    </source>
</evidence>